<keyword evidence="4 5" id="KW-0833">Ubl conjugation pathway</keyword>
<feature type="repeat" description="RCC1" evidence="7">
    <location>
        <begin position="657"/>
        <end position="711"/>
    </location>
</feature>
<gene>
    <name evidence="9" type="ORF">JZ751_019690</name>
</gene>
<feature type="repeat" description="WD" evidence="6">
    <location>
        <begin position="354"/>
        <end position="395"/>
    </location>
</feature>
<evidence type="ECO:0000313" key="10">
    <source>
        <dbReference type="Proteomes" id="UP000824540"/>
    </source>
</evidence>
<dbReference type="InterPro" id="IPR035983">
    <property type="entry name" value="Hect_E3_ubiquitin_ligase"/>
</dbReference>
<dbReference type="Gene3D" id="2.130.10.10">
    <property type="entry name" value="YVTN repeat-like/Quinoprotein amine dehydrogenase"/>
    <property type="match status" value="1"/>
</dbReference>
<dbReference type="PANTHER" id="PTHR22872:SF6">
    <property type="entry name" value="E3 UBIQUITIN-PROTEIN LIGASE HERC1-RELATED"/>
    <property type="match status" value="1"/>
</dbReference>
<dbReference type="InterPro" id="IPR015943">
    <property type="entry name" value="WD40/YVTN_repeat-like_dom_sf"/>
</dbReference>
<evidence type="ECO:0000313" key="9">
    <source>
        <dbReference type="EMBL" id="KAG9341249.1"/>
    </source>
</evidence>
<keyword evidence="10" id="KW-1185">Reference proteome</keyword>
<evidence type="ECO:0000256" key="6">
    <source>
        <dbReference type="PROSITE-ProRule" id="PRU00221"/>
    </source>
</evidence>
<feature type="active site" description="Glycyl thioester intermediate" evidence="5">
    <location>
        <position position="1391"/>
    </location>
</feature>
<dbReference type="Gene3D" id="3.30.2410.10">
    <property type="entry name" value="Hect, E3 ligase catalytic domain"/>
    <property type="match status" value="1"/>
</dbReference>
<dbReference type="SMART" id="SM00320">
    <property type="entry name" value="WD40"/>
    <property type="match status" value="6"/>
</dbReference>
<dbReference type="SUPFAM" id="SSF56204">
    <property type="entry name" value="Hect, E3 ligase catalytic domain"/>
    <property type="match status" value="1"/>
</dbReference>
<dbReference type="InterPro" id="IPR000408">
    <property type="entry name" value="Reg_chr_condens"/>
</dbReference>
<feature type="repeat" description="RCC1" evidence="7">
    <location>
        <begin position="897"/>
        <end position="948"/>
    </location>
</feature>
<evidence type="ECO:0000259" key="8">
    <source>
        <dbReference type="PROSITE" id="PS50237"/>
    </source>
</evidence>
<dbReference type="PROSITE" id="PS50082">
    <property type="entry name" value="WD_REPEATS_2"/>
    <property type="match status" value="3"/>
</dbReference>
<organism evidence="9 10">
    <name type="scientific">Albula glossodonta</name>
    <name type="common">roundjaw bonefish</name>
    <dbReference type="NCBI Taxonomy" id="121402"/>
    <lineage>
        <taxon>Eukaryota</taxon>
        <taxon>Metazoa</taxon>
        <taxon>Chordata</taxon>
        <taxon>Craniata</taxon>
        <taxon>Vertebrata</taxon>
        <taxon>Euteleostomi</taxon>
        <taxon>Actinopterygii</taxon>
        <taxon>Neopterygii</taxon>
        <taxon>Teleostei</taxon>
        <taxon>Albuliformes</taxon>
        <taxon>Albulidae</taxon>
        <taxon>Albula</taxon>
    </lineage>
</organism>
<dbReference type="InterPro" id="IPR000569">
    <property type="entry name" value="HECT_dom"/>
</dbReference>
<reference evidence="9" key="1">
    <citation type="thesis" date="2021" institute="BYU ScholarsArchive" country="Provo, UT, USA">
        <title>Applications of and Algorithms for Genome Assembly and Genomic Analyses with an Emphasis on Marine Teleosts.</title>
        <authorList>
            <person name="Pickett B.D."/>
        </authorList>
    </citation>
    <scope>NUCLEOTIDE SEQUENCE</scope>
    <source>
        <strain evidence="9">HI-2016</strain>
    </source>
</reference>
<dbReference type="Gene3D" id="2.130.10.30">
    <property type="entry name" value="Regulator of chromosome condensation 1/beta-lactamase-inhibitor protein II"/>
    <property type="match status" value="1"/>
</dbReference>
<feature type="repeat" description="WD" evidence="6">
    <location>
        <begin position="13"/>
        <end position="54"/>
    </location>
</feature>
<keyword evidence="3" id="KW-0677">Repeat</keyword>
<feature type="domain" description="HECT" evidence="8">
    <location>
        <begin position="1093"/>
        <end position="1428"/>
    </location>
</feature>
<keyword evidence="1 6" id="KW-0853">WD repeat</keyword>
<dbReference type="Pfam" id="PF00415">
    <property type="entry name" value="RCC1"/>
    <property type="match status" value="1"/>
</dbReference>
<dbReference type="InterPro" id="IPR051625">
    <property type="entry name" value="Signaling_Regulatory_Domain"/>
</dbReference>
<evidence type="ECO:0000256" key="1">
    <source>
        <dbReference type="ARBA" id="ARBA00022574"/>
    </source>
</evidence>
<dbReference type="Pfam" id="PF13540">
    <property type="entry name" value="RCC1_2"/>
    <property type="match status" value="1"/>
</dbReference>
<dbReference type="GO" id="GO:0004842">
    <property type="term" value="F:ubiquitin-protein transferase activity"/>
    <property type="evidence" value="ECO:0007669"/>
    <property type="project" value="InterPro"/>
</dbReference>
<dbReference type="Pfam" id="PF25390">
    <property type="entry name" value="WD40_RLD"/>
    <property type="match status" value="1"/>
</dbReference>
<feature type="repeat" description="RCC1" evidence="7">
    <location>
        <begin position="845"/>
        <end position="896"/>
    </location>
</feature>
<dbReference type="InterPro" id="IPR001680">
    <property type="entry name" value="WD40_rpt"/>
</dbReference>
<dbReference type="SUPFAM" id="SSF50985">
    <property type="entry name" value="RCC1/BLIP-II"/>
    <property type="match status" value="1"/>
</dbReference>
<dbReference type="PROSITE" id="PS50294">
    <property type="entry name" value="WD_REPEATS_REGION"/>
    <property type="match status" value="3"/>
</dbReference>
<evidence type="ECO:0000256" key="2">
    <source>
        <dbReference type="ARBA" id="ARBA00022679"/>
    </source>
</evidence>
<dbReference type="Pfam" id="PF00632">
    <property type="entry name" value="HECT"/>
    <property type="match status" value="1"/>
</dbReference>
<evidence type="ECO:0000256" key="7">
    <source>
        <dbReference type="PROSITE-ProRule" id="PRU00235"/>
    </source>
</evidence>
<dbReference type="InterPro" id="IPR036322">
    <property type="entry name" value="WD40_repeat_dom_sf"/>
</dbReference>
<dbReference type="InterPro" id="IPR009091">
    <property type="entry name" value="RCC1/BLIP-II"/>
</dbReference>
<dbReference type="InterPro" id="IPR019775">
    <property type="entry name" value="WD40_repeat_CS"/>
</dbReference>
<dbReference type="PROSITE" id="PS00626">
    <property type="entry name" value="RCC1_2"/>
    <property type="match status" value="2"/>
</dbReference>
<sequence length="1441" mass="157568">MAGDLRKCSFIKLEAHQSRVITCGWCSRKGLLATSGNDGTVRVWNVTKNQYTLQQTCIFNKTDGSTDEGLGCLGSPGDPNLSPVSWSVSGKYLAAAMEKMVNIWQVNGGKGLLDIQPHWVSALAWPERDPASLWAAEPVELLLVGRMDGSLGLIEVADTSTMQRVELEHCYRKDVAVMHIAWYSEDKPFAVGYADGKLLIGSKEPLEKGAIVVIDAHKESITCMRWDPSGQVLLTCAKEETVKLWACPCPGGGWRCLQALTHPATVNSVAWCGLPGQSPKPLSMLATYVTLLSHPPPPLCCQNGLVCVWTVPQDACDFPESSSSISDAWWEMEPKSKLKHSYKRPKGASCVFQLKGHITPVRTVVFSPDGLALVSGGVGGLMNIWSLRDGSVLQTIVAGSGAIQNIVWIPDVGVAVCSNRSKDVLVVNCTPEFIANNHILATCRTALKKQGVVGLNMAPCMRAFLERLPVMLQEQYAYEKPHVVCGEQLVHSPYMQCLASLAVGLHLDQLLCSPPVPPHLRHCPVDPGAWNPSEWAWLDCFSTTVKAAEALARGATFPESFTVPDLEPVPEAELALLMDNSKWVSGMDEQIMSWATSRPEDWHLGGKCDVLLWGAGRHGQLAEAGRNTLVPTIAPSFSQAQQVVCGQNCSFVIQANGTVLACGEGSYGRLGQGNSDDLHVLTVISALQGFVVTQLVTSCGSDGHSMALTESGEVFSWGDGDYGKLGHGNSDRQRRPRQIEALQGEEVVQMSCGFKHSAVVTADGKLFSFGNGDYGRLGLGNTSNKKLPERVTALEGYQVGQVACGLNHTLAVSADGMMKVDVLCGIGIKKVSCGTQFSVALTKDGNVYTFGQDRLIGLPEGRARNHNRPQQVPALSGIFIEDIAVGAEHTLALSSTGDVYSWGSNSEGQLGLGHTNHVREPTLVTALQGKNIHQISAGRCHSAAWTAPSVPPRAPGNPPPPNISDDLLGLPVAVPPQYSTLKEVSMEVVRARLRLLYHFSDLMYSSWRLLNLSPNNQSCTSHYNAGTWGIVQGQLRPLLAPRVYTLPMVRSIGKTMVQGKNYGPQITVKRISTRGRKCKPIFVQIARQVVKLNASDLRLPSRAWKVKLVGEGADDAGGVFDDTITEMCQELETGVADLLIPSPNATAEVGYNRDRFLFNPSACLDEHLLQFKFLGILMGVAIRTKKPLDLHLAPLVWKQLCCIPLVLEDLEEVDLLYVQTLNSILHIEDSGITEENFHEMIPLDSFVGQSADGKMVPIIPGGNSIPLTFSNRKEYVERAIEYRLHEIHRQVAAVREGMSWIVPVPLLSLLTAGQLEQMVCGMPEISVDVLKKVVRYREVDEQHQLVQWFWQTLEEFSNEERVLFMRFVSGRSRLPANTADISQSLPTSQTCFFQLRLPPYSSQPIMAERLRYAINNCRSIDMDNYMLSRNVDNAEGSDTDY</sequence>
<dbReference type="PANTHER" id="PTHR22872">
    <property type="entry name" value="BTK-BINDING PROTEIN-RELATED"/>
    <property type="match status" value="1"/>
</dbReference>
<keyword evidence="2" id="KW-0808">Transferase</keyword>
<dbReference type="Pfam" id="PF00400">
    <property type="entry name" value="WD40"/>
    <property type="match status" value="3"/>
</dbReference>
<comment type="caution">
    <text evidence="9">The sequence shown here is derived from an EMBL/GenBank/DDBJ whole genome shotgun (WGS) entry which is preliminary data.</text>
</comment>
<dbReference type="Gene3D" id="3.90.1750.10">
    <property type="entry name" value="Hect, E3 ligase catalytic domains"/>
    <property type="match status" value="1"/>
</dbReference>
<dbReference type="PROSITE" id="PS00678">
    <property type="entry name" value="WD_REPEATS_1"/>
    <property type="match status" value="1"/>
</dbReference>
<dbReference type="Gene3D" id="3.30.2160.10">
    <property type="entry name" value="Hect, E3 ligase catalytic domain"/>
    <property type="match status" value="1"/>
</dbReference>
<feature type="repeat" description="RCC1" evidence="7">
    <location>
        <begin position="764"/>
        <end position="815"/>
    </location>
</feature>
<dbReference type="OrthoDB" id="239701at2759"/>
<dbReference type="PROSITE" id="PS50012">
    <property type="entry name" value="RCC1_3"/>
    <property type="match status" value="6"/>
</dbReference>
<accession>A0A8T2NLY7</accession>
<evidence type="ECO:0000256" key="3">
    <source>
        <dbReference type="ARBA" id="ARBA00022737"/>
    </source>
</evidence>
<evidence type="ECO:0000256" key="5">
    <source>
        <dbReference type="PROSITE-ProRule" id="PRU00104"/>
    </source>
</evidence>
<dbReference type="SUPFAM" id="SSF50978">
    <property type="entry name" value="WD40 repeat-like"/>
    <property type="match status" value="1"/>
</dbReference>
<feature type="repeat" description="RCC1" evidence="7">
    <location>
        <begin position="712"/>
        <end position="763"/>
    </location>
</feature>
<dbReference type="InterPro" id="IPR058923">
    <property type="entry name" value="RCC1-like_dom"/>
</dbReference>
<dbReference type="EMBL" id="JAFBMS010000037">
    <property type="protein sequence ID" value="KAG9341249.1"/>
    <property type="molecule type" value="Genomic_DNA"/>
</dbReference>
<dbReference type="PRINTS" id="PR00633">
    <property type="entry name" value="RCCNDNSATION"/>
</dbReference>
<feature type="repeat" description="WD" evidence="6">
    <location>
        <begin position="214"/>
        <end position="245"/>
    </location>
</feature>
<name>A0A8T2NLY7_9TELE</name>
<protein>
    <recommendedName>
        <fullName evidence="8">HECT domain-containing protein</fullName>
    </recommendedName>
</protein>
<dbReference type="PROSITE" id="PS50237">
    <property type="entry name" value="HECT"/>
    <property type="match status" value="1"/>
</dbReference>
<evidence type="ECO:0000256" key="4">
    <source>
        <dbReference type="ARBA" id="ARBA00022786"/>
    </source>
</evidence>
<dbReference type="SMART" id="SM00119">
    <property type="entry name" value="HECTc"/>
    <property type="match status" value="1"/>
</dbReference>
<dbReference type="Proteomes" id="UP000824540">
    <property type="component" value="Unassembled WGS sequence"/>
</dbReference>
<dbReference type="CDD" id="cd00078">
    <property type="entry name" value="HECTc"/>
    <property type="match status" value="1"/>
</dbReference>
<feature type="repeat" description="RCC1" evidence="7">
    <location>
        <begin position="608"/>
        <end position="656"/>
    </location>
</feature>
<proteinExistence type="predicted"/>